<dbReference type="SUPFAM" id="SSF48452">
    <property type="entry name" value="TPR-like"/>
    <property type="match status" value="1"/>
</dbReference>
<feature type="repeat" description="NHL" evidence="2">
    <location>
        <begin position="272"/>
        <end position="312"/>
    </location>
</feature>
<dbReference type="AlphaFoldDB" id="A0A5C1QJB5"/>
<evidence type="ECO:0000313" key="5">
    <source>
        <dbReference type="EMBL" id="QEN06674.1"/>
    </source>
</evidence>
<dbReference type="EMBL" id="CP036150">
    <property type="protein sequence ID" value="QEN06674.1"/>
    <property type="molecule type" value="Genomic_DNA"/>
</dbReference>
<evidence type="ECO:0000256" key="1">
    <source>
        <dbReference type="ARBA" id="ARBA00022737"/>
    </source>
</evidence>
<dbReference type="OrthoDB" id="9792285at2"/>
<dbReference type="InterPro" id="IPR002035">
    <property type="entry name" value="VWF_A"/>
</dbReference>
<reference evidence="5 6" key="1">
    <citation type="submission" date="2019-02" db="EMBL/GenBank/DDBJ databases">
        <title>Complete Genome Sequence and Methylome Analysis of free living Spirochaetas.</title>
        <authorList>
            <person name="Fomenkov A."/>
            <person name="Dubinina G."/>
            <person name="Leshcheva N."/>
            <person name="Mikheeva N."/>
            <person name="Grabovich M."/>
            <person name="Vincze T."/>
            <person name="Roberts R.J."/>
        </authorList>
    </citation>
    <scope>NUCLEOTIDE SEQUENCE [LARGE SCALE GENOMIC DNA]</scope>
    <source>
        <strain evidence="5 6">K2</strain>
    </source>
</reference>
<feature type="repeat" description="NHL" evidence="2">
    <location>
        <begin position="223"/>
        <end position="266"/>
    </location>
</feature>
<keyword evidence="6" id="KW-1185">Reference proteome</keyword>
<dbReference type="GO" id="GO:0008270">
    <property type="term" value="F:zinc ion binding"/>
    <property type="evidence" value="ECO:0007669"/>
    <property type="project" value="UniProtKB-KW"/>
</dbReference>
<dbReference type="Gene3D" id="1.25.40.10">
    <property type="entry name" value="Tetratricopeptide repeat domain"/>
    <property type="match status" value="1"/>
</dbReference>
<dbReference type="RefSeq" id="WP_149484757.1">
    <property type="nucleotide sequence ID" value="NZ_CP036150.1"/>
</dbReference>
<dbReference type="InterPro" id="IPR050952">
    <property type="entry name" value="TRIM-NHL_E3_ligases"/>
</dbReference>
<dbReference type="SUPFAM" id="SSF101898">
    <property type="entry name" value="NHL repeat"/>
    <property type="match status" value="1"/>
</dbReference>
<dbReference type="InterPro" id="IPR011990">
    <property type="entry name" value="TPR-like_helical_dom_sf"/>
</dbReference>
<dbReference type="PANTHER" id="PTHR24104">
    <property type="entry name" value="E3 UBIQUITIN-PROTEIN LIGASE NHLRC1-RELATED"/>
    <property type="match status" value="1"/>
</dbReference>
<evidence type="ECO:0000256" key="3">
    <source>
        <dbReference type="SAM" id="SignalP"/>
    </source>
</evidence>
<dbReference type="InterPro" id="IPR011042">
    <property type="entry name" value="6-blade_b-propeller_TolB-like"/>
</dbReference>
<accession>A0A5C1QJB5</accession>
<dbReference type="Pfam" id="PF01436">
    <property type="entry name" value="NHL"/>
    <property type="match status" value="1"/>
</dbReference>
<keyword evidence="1" id="KW-0677">Repeat</keyword>
<dbReference type="Gene3D" id="3.40.50.410">
    <property type="entry name" value="von Willebrand factor, type A domain"/>
    <property type="match status" value="1"/>
</dbReference>
<dbReference type="Proteomes" id="UP000324209">
    <property type="component" value="Chromosome"/>
</dbReference>
<protein>
    <recommendedName>
        <fullName evidence="4">VWFA domain-containing protein</fullName>
    </recommendedName>
</protein>
<dbReference type="InterPro" id="IPR036465">
    <property type="entry name" value="vWFA_dom_sf"/>
</dbReference>
<feature type="chain" id="PRO_5022670857" description="VWFA domain-containing protein" evidence="3">
    <location>
        <begin position="22"/>
        <end position="679"/>
    </location>
</feature>
<dbReference type="PROSITE" id="PS51125">
    <property type="entry name" value="NHL"/>
    <property type="match status" value="2"/>
</dbReference>
<evidence type="ECO:0000256" key="2">
    <source>
        <dbReference type="PROSITE-ProRule" id="PRU00504"/>
    </source>
</evidence>
<gene>
    <name evidence="5" type="ORF">EXM22_01205</name>
</gene>
<name>A0A5C1QJB5_9SPIO</name>
<dbReference type="Gene3D" id="2.120.10.30">
    <property type="entry name" value="TolB, C-terminal domain"/>
    <property type="match status" value="1"/>
</dbReference>
<evidence type="ECO:0000259" key="4">
    <source>
        <dbReference type="PROSITE" id="PS50234"/>
    </source>
</evidence>
<evidence type="ECO:0000313" key="6">
    <source>
        <dbReference type="Proteomes" id="UP000324209"/>
    </source>
</evidence>
<dbReference type="InterPro" id="IPR001258">
    <property type="entry name" value="NHL_repeat"/>
</dbReference>
<sequence>MIDFKPLILLFFFFFSALLPAQQNQVSDSVAIRAAEELRWGVISYHQGLYNKAILSFEKSLAMDNDNDLTRFWLGRSYYQSGFEEAALNEWDNIISGGNAGSALLSFVEIITDRRGLARELKSSGKLVELFEIPREQAGINYYNRPVSVAASPKRDGSFYLLSYLNGNLIRITTTGRIHHVLAGGLLGFDRPWDIAFLPDDNLVISEYGADQISVCSPDGFRVLTIGSKGREPGQLLGPQYLAVSEDGYIYVSEWGNRRISKFNLEGEFILSFGERRADYSGLAGPSGIALRNGNVYVADSKTGRIEVFDESGNYLKPLIREGLTSPEGLLFTSDDSLLIADAGRIMVYNLENDVLAVSSDLGGKGKRVLSICQDENGNIISADFDRNSVSVMTDVSTLYAGLFLRINRVVTDEYPQVHVDFTVEDRWGKPVVGLDKLNFFIREKDRNIENFEMSYTGYDNNDLSLAVVVDKSSRLQSRDEVMRDGVRELFRHLNPGDEHYLIGAMDAPQLLAEPGDNTLDALERMMDGWSPESDVASSLRLGASHLIPGRKRKALVFLTDGNIHPDTFIRYGLQDMAQYMKNNGISFYPVYLDAQKRNDELDFIARETGGTSQYLFQPRGILPLLEQVRSDVNGYYTVSYDSLAYTDFGRAYIPLSLEVNFIKKSGRDEMGFYAPLEY</sequence>
<dbReference type="KEGG" id="ock:EXM22_01205"/>
<dbReference type="SMART" id="SM00327">
    <property type="entry name" value="VWA"/>
    <property type="match status" value="1"/>
</dbReference>
<keyword evidence="3" id="KW-0732">Signal</keyword>
<proteinExistence type="predicted"/>
<feature type="domain" description="VWFA" evidence="4">
    <location>
        <begin position="518"/>
        <end position="633"/>
    </location>
</feature>
<dbReference type="PROSITE" id="PS50234">
    <property type="entry name" value="VWFA"/>
    <property type="match status" value="1"/>
</dbReference>
<dbReference type="SUPFAM" id="SSF53300">
    <property type="entry name" value="vWA-like"/>
    <property type="match status" value="1"/>
</dbReference>
<organism evidence="5 6">
    <name type="scientific">Oceanispirochaeta crateris</name>
    <dbReference type="NCBI Taxonomy" id="2518645"/>
    <lineage>
        <taxon>Bacteria</taxon>
        <taxon>Pseudomonadati</taxon>
        <taxon>Spirochaetota</taxon>
        <taxon>Spirochaetia</taxon>
        <taxon>Spirochaetales</taxon>
        <taxon>Spirochaetaceae</taxon>
        <taxon>Oceanispirochaeta</taxon>
    </lineage>
</organism>
<dbReference type="PANTHER" id="PTHR24104:SF25">
    <property type="entry name" value="PROTEIN LIN-41"/>
    <property type="match status" value="1"/>
</dbReference>
<dbReference type="CDD" id="cd00198">
    <property type="entry name" value="vWFA"/>
    <property type="match status" value="1"/>
</dbReference>
<feature type="signal peptide" evidence="3">
    <location>
        <begin position="1"/>
        <end position="21"/>
    </location>
</feature>
<dbReference type="CDD" id="cd05819">
    <property type="entry name" value="NHL"/>
    <property type="match status" value="1"/>
</dbReference>